<keyword evidence="1" id="KW-1133">Transmembrane helix</keyword>
<proteinExistence type="predicted"/>
<keyword evidence="1" id="KW-0472">Membrane</keyword>
<keyword evidence="1" id="KW-0812">Transmembrane</keyword>
<evidence type="ECO:0000313" key="2">
    <source>
        <dbReference type="EMBL" id="CAD7586799.1"/>
    </source>
</evidence>
<protein>
    <submittedName>
        <fullName evidence="2">Uncharacterized protein</fullName>
    </submittedName>
</protein>
<organism evidence="2">
    <name type="scientific">Timema genevievae</name>
    <name type="common">Walking stick</name>
    <dbReference type="NCBI Taxonomy" id="629358"/>
    <lineage>
        <taxon>Eukaryota</taxon>
        <taxon>Metazoa</taxon>
        <taxon>Ecdysozoa</taxon>
        <taxon>Arthropoda</taxon>
        <taxon>Hexapoda</taxon>
        <taxon>Insecta</taxon>
        <taxon>Pterygota</taxon>
        <taxon>Neoptera</taxon>
        <taxon>Polyneoptera</taxon>
        <taxon>Phasmatodea</taxon>
        <taxon>Timematodea</taxon>
        <taxon>Timematoidea</taxon>
        <taxon>Timematidae</taxon>
        <taxon>Timema</taxon>
    </lineage>
</organism>
<gene>
    <name evidence="2" type="ORF">TGEB3V08_LOCUS1088</name>
</gene>
<accession>A0A7R9JPH0</accession>
<sequence>MLRVSDLAWRGLSPGNVLQYSRIRHLYATTVGPQKANSAMVQRRIHSDTSIITITVVMNTVILTIMVT</sequence>
<dbReference type="AlphaFoldDB" id="A0A7R9JPH0"/>
<name>A0A7R9JPH0_TIMGE</name>
<evidence type="ECO:0000256" key="1">
    <source>
        <dbReference type="SAM" id="Phobius"/>
    </source>
</evidence>
<dbReference type="EMBL" id="OE839329">
    <property type="protein sequence ID" value="CAD7586799.1"/>
    <property type="molecule type" value="Genomic_DNA"/>
</dbReference>
<reference evidence="2" key="1">
    <citation type="submission" date="2020-11" db="EMBL/GenBank/DDBJ databases">
        <authorList>
            <person name="Tran Van P."/>
        </authorList>
    </citation>
    <scope>NUCLEOTIDE SEQUENCE</scope>
</reference>
<feature type="transmembrane region" description="Helical" evidence="1">
    <location>
        <begin position="49"/>
        <end position="67"/>
    </location>
</feature>